<feature type="region of interest" description="Disordered" evidence="1">
    <location>
        <begin position="356"/>
        <end position="426"/>
    </location>
</feature>
<dbReference type="GO" id="GO:0035091">
    <property type="term" value="F:phosphatidylinositol binding"/>
    <property type="evidence" value="ECO:0007669"/>
    <property type="project" value="InterPro"/>
</dbReference>
<dbReference type="Gene3D" id="1.10.167.10">
    <property type="entry name" value="Regulator of G-protein Signalling 4, domain 2"/>
    <property type="match status" value="1"/>
</dbReference>
<gene>
    <name evidence="4" type="ORF">GBAR_LOCUS17794</name>
</gene>
<feature type="domain" description="PX" evidence="3">
    <location>
        <begin position="407"/>
        <end position="528"/>
    </location>
</feature>
<feature type="compositionally biased region" description="Polar residues" evidence="1">
    <location>
        <begin position="390"/>
        <end position="401"/>
    </location>
</feature>
<dbReference type="Pfam" id="PF08628">
    <property type="entry name" value="Nexin_C"/>
    <property type="match status" value="1"/>
</dbReference>
<dbReference type="InterPro" id="IPR016137">
    <property type="entry name" value="RGS"/>
</dbReference>
<dbReference type="InterPro" id="IPR036871">
    <property type="entry name" value="PX_dom_sf"/>
</dbReference>
<dbReference type="SUPFAM" id="SSF48097">
    <property type="entry name" value="Regulator of G-protein signaling, RGS"/>
    <property type="match status" value="1"/>
</dbReference>
<name>A0AA35WSL5_GEOBA</name>
<feature type="compositionally biased region" description="Basic and acidic residues" evidence="1">
    <location>
        <begin position="69"/>
        <end position="86"/>
    </location>
</feature>
<evidence type="ECO:0000256" key="1">
    <source>
        <dbReference type="SAM" id="MobiDB-lite"/>
    </source>
</evidence>
<dbReference type="InterPro" id="IPR001683">
    <property type="entry name" value="PX_dom"/>
</dbReference>
<dbReference type="EMBL" id="CASHTH010002529">
    <property type="protein sequence ID" value="CAI8031329.1"/>
    <property type="molecule type" value="Genomic_DNA"/>
</dbReference>
<comment type="caution">
    <text evidence="4">The sequence shown here is derived from an EMBL/GenBank/DDBJ whole genome shotgun (WGS) entry which is preliminary data.</text>
</comment>
<evidence type="ECO:0000259" key="3">
    <source>
        <dbReference type="PROSITE" id="PS50195"/>
    </source>
</evidence>
<dbReference type="SUPFAM" id="SSF64268">
    <property type="entry name" value="PX domain"/>
    <property type="match status" value="1"/>
</dbReference>
<dbReference type="PANTHER" id="PTHR22775">
    <property type="entry name" value="SORTING NEXIN"/>
    <property type="match status" value="1"/>
</dbReference>
<dbReference type="PROSITE" id="PS50195">
    <property type="entry name" value="PX"/>
    <property type="match status" value="1"/>
</dbReference>
<dbReference type="Proteomes" id="UP001174909">
    <property type="component" value="Unassembled WGS sequence"/>
</dbReference>
<dbReference type="Pfam" id="PF00787">
    <property type="entry name" value="PX"/>
    <property type="match status" value="1"/>
</dbReference>
<dbReference type="AlphaFoldDB" id="A0AA35WSL5"/>
<dbReference type="InterPro" id="IPR044926">
    <property type="entry name" value="RGS_subdomain_2"/>
</dbReference>
<feature type="region of interest" description="Disordered" evidence="1">
    <location>
        <begin position="69"/>
        <end position="89"/>
    </location>
</feature>
<dbReference type="InterPro" id="IPR013937">
    <property type="entry name" value="Sorting_nexin_C"/>
</dbReference>
<dbReference type="PANTHER" id="PTHR22775:SF48">
    <property type="entry name" value="SORTING NEXIN-25"/>
    <property type="match status" value="1"/>
</dbReference>
<dbReference type="InterPro" id="IPR036305">
    <property type="entry name" value="RGS_sf"/>
</dbReference>
<dbReference type="Pfam" id="PF00615">
    <property type="entry name" value="RGS"/>
    <property type="match status" value="1"/>
</dbReference>
<dbReference type="Gene3D" id="3.30.1520.10">
    <property type="entry name" value="Phox-like domain"/>
    <property type="match status" value="1"/>
</dbReference>
<dbReference type="PROSITE" id="PS50132">
    <property type="entry name" value="RGS"/>
    <property type="match status" value="1"/>
</dbReference>
<accession>A0AA35WSL5</accession>
<feature type="compositionally biased region" description="Acidic residues" evidence="1">
    <location>
        <begin position="363"/>
        <end position="373"/>
    </location>
</feature>
<dbReference type="SMART" id="SM00315">
    <property type="entry name" value="RGS"/>
    <property type="match status" value="1"/>
</dbReference>
<evidence type="ECO:0000259" key="2">
    <source>
        <dbReference type="PROSITE" id="PS50132"/>
    </source>
</evidence>
<organism evidence="4 5">
    <name type="scientific">Geodia barretti</name>
    <name type="common">Barrett's horny sponge</name>
    <dbReference type="NCBI Taxonomy" id="519541"/>
    <lineage>
        <taxon>Eukaryota</taxon>
        <taxon>Metazoa</taxon>
        <taxon>Porifera</taxon>
        <taxon>Demospongiae</taxon>
        <taxon>Heteroscleromorpha</taxon>
        <taxon>Tetractinellida</taxon>
        <taxon>Astrophorina</taxon>
        <taxon>Geodiidae</taxon>
        <taxon>Geodia</taxon>
    </lineage>
</organism>
<keyword evidence="5" id="KW-1185">Reference proteome</keyword>
<proteinExistence type="predicted"/>
<feature type="domain" description="RGS" evidence="2">
    <location>
        <begin position="101"/>
        <end position="219"/>
    </location>
</feature>
<evidence type="ECO:0000313" key="4">
    <source>
        <dbReference type="EMBL" id="CAI8031329.1"/>
    </source>
</evidence>
<reference evidence="4" key="1">
    <citation type="submission" date="2023-03" db="EMBL/GenBank/DDBJ databases">
        <authorList>
            <person name="Steffen K."/>
            <person name="Cardenas P."/>
        </authorList>
    </citation>
    <scope>NUCLEOTIDE SEQUENCE</scope>
</reference>
<protein>
    <submittedName>
        <fullName evidence="4">Sorting nexin-25</fullName>
    </submittedName>
</protein>
<sequence length="722" mass="82705">MRQFIITDIIQAKAVQRIKSMRVKGFGGGGGFPIPIPAEKAKSLMERDLGLYVNQLETAKTVCERQIRKLGGEDHEPTETSADKVYEGSSQTGEKSISLLPFDVIMNNRIAQNFFLDFLKECGYAHLVQFWREVKRLDADHPDTLHKLVRELLERYLLPKAECSLFPEEEVVAEIQFHLEAEVVRCLPLLLRIQGEVYLELQEHFYVSFTCSGYYRELLQQIYGATEGDSPELLELGKFSEAVPRESAVLDPTSEENQYRIKLQTLKMDLEETEDMLTTMPENAGTGSLAQRKKALNRDRLYLNTEIKKLEHYIDHTEEWFGTIGKWSVDVHSVDVSGDNERDPLFVIVVHRPQPSPRGRVAEEEEMGEEDESCSNTPDHWALQEDTGKRGSTSPLSQSSPGLPFSGGASLSPHKRRSGSTEFDGDTSYDVVDEAEALRQQQQGGWVVGRRVSDFEQLHSKVVEISPALTLPPVPKRLNPFHKPISSSKFWDKYRLVLQSYLIKILRDSRLQESEEVFNFLSPASENLRQSSLIHPERKKHPFSISVPLFSKDDEESTITEHMYDLMSEIFELDEWSRVLRKQLMDLVQLTYGKNLHRSVQESINWVISEPMLGFYLEAFRDTMWPNGTPAAPSPIRSDEQKQHTKYEAKKKFLKSSPQGIQTILGQRNCQIGIQKIFEALQDQRANKQLFYSLFELLLYALIPELETVEIEDTVADWKAEL</sequence>
<evidence type="ECO:0000313" key="5">
    <source>
        <dbReference type="Proteomes" id="UP001174909"/>
    </source>
</evidence>